<dbReference type="Gene3D" id="3.40.50.150">
    <property type="entry name" value="Vaccinia Virus protein VP39"/>
    <property type="match status" value="1"/>
</dbReference>
<gene>
    <name evidence="2" type="ORF">MRS75_19485</name>
</gene>
<dbReference type="GO" id="GO:0032259">
    <property type="term" value="P:methylation"/>
    <property type="evidence" value="ECO:0007669"/>
    <property type="project" value="UniProtKB-KW"/>
</dbReference>
<proteinExistence type="predicted"/>
<dbReference type="Proteomes" id="UP001161580">
    <property type="component" value="Unassembled WGS sequence"/>
</dbReference>
<keyword evidence="2" id="KW-0489">Methyltransferase</keyword>
<name>A0AAE3U2L6_9HYPH</name>
<reference evidence="2" key="1">
    <citation type="submission" date="2022-03" db="EMBL/GenBank/DDBJ databases">
        <title>Fererhizobium litorale gen. nov., sp. nov., isolated from sandy sediments of the Sea of Japan seashore.</title>
        <authorList>
            <person name="Romanenko L."/>
            <person name="Kurilenko V."/>
            <person name="Otstavnykh N."/>
            <person name="Svetashev V."/>
            <person name="Tekutyeva L."/>
            <person name="Isaeva M."/>
            <person name="Mikhailov V."/>
        </authorList>
    </citation>
    <scope>NUCLEOTIDE SEQUENCE</scope>
    <source>
        <strain evidence="2">KMM 9576</strain>
    </source>
</reference>
<dbReference type="GO" id="GO:0008168">
    <property type="term" value="F:methyltransferase activity"/>
    <property type="evidence" value="ECO:0007669"/>
    <property type="project" value="UniProtKB-KW"/>
</dbReference>
<dbReference type="InterPro" id="IPR029063">
    <property type="entry name" value="SAM-dependent_MTases_sf"/>
</dbReference>
<sequence length="207" mass="22500">MADEHTRTKGLGSTAGGTLDFYARNAGSYAAGSRGNARLRGFLQFLPAGSLILELGTGSGIDARTMLDLGYRVDPTDGSPELAAEAEKRLGRPVRRMLFSELDAEKRYDGVYACASLLHADRRDLPDLIARIHLALKAGGVVWASFKGGEREGCDSLGRYFNYLGPGELEALWRSSGDWSDIRVESWSGSAYDGVATDWHAILARKR</sequence>
<keyword evidence="2" id="KW-0808">Transferase</keyword>
<accession>A0AAE3U2L6</accession>
<dbReference type="RefSeq" id="WP_311788253.1">
    <property type="nucleotide sequence ID" value="NZ_JALDYY010000014.1"/>
</dbReference>
<dbReference type="SUPFAM" id="SSF53335">
    <property type="entry name" value="S-adenosyl-L-methionine-dependent methyltransferases"/>
    <property type="match status" value="1"/>
</dbReference>
<feature type="domain" description="Methyltransferase" evidence="1">
    <location>
        <begin position="52"/>
        <end position="140"/>
    </location>
</feature>
<dbReference type="InterPro" id="IPR041698">
    <property type="entry name" value="Methyltransf_25"/>
</dbReference>
<dbReference type="EMBL" id="JALDYZ010000013">
    <property type="protein sequence ID" value="MDI7924249.1"/>
    <property type="molecule type" value="Genomic_DNA"/>
</dbReference>
<organism evidence="2 3">
    <name type="scientific">Ferirhizobium litorale</name>
    <dbReference type="NCBI Taxonomy" id="2927786"/>
    <lineage>
        <taxon>Bacteria</taxon>
        <taxon>Pseudomonadati</taxon>
        <taxon>Pseudomonadota</taxon>
        <taxon>Alphaproteobacteria</taxon>
        <taxon>Hyphomicrobiales</taxon>
        <taxon>Rhizobiaceae</taxon>
        <taxon>Ferirhizobium</taxon>
    </lineage>
</organism>
<evidence type="ECO:0000313" key="2">
    <source>
        <dbReference type="EMBL" id="MDI7924249.1"/>
    </source>
</evidence>
<dbReference type="Pfam" id="PF13649">
    <property type="entry name" value="Methyltransf_25"/>
    <property type="match status" value="1"/>
</dbReference>
<dbReference type="CDD" id="cd02440">
    <property type="entry name" value="AdoMet_MTases"/>
    <property type="match status" value="1"/>
</dbReference>
<dbReference type="AlphaFoldDB" id="A0AAE3U2L6"/>
<comment type="caution">
    <text evidence="2">The sequence shown here is derived from an EMBL/GenBank/DDBJ whole genome shotgun (WGS) entry which is preliminary data.</text>
</comment>
<evidence type="ECO:0000313" key="3">
    <source>
        <dbReference type="Proteomes" id="UP001161580"/>
    </source>
</evidence>
<protein>
    <submittedName>
        <fullName evidence="2">Class I SAM-dependent methyltransferase</fullName>
    </submittedName>
</protein>
<keyword evidence="3" id="KW-1185">Reference proteome</keyword>
<evidence type="ECO:0000259" key="1">
    <source>
        <dbReference type="Pfam" id="PF13649"/>
    </source>
</evidence>